<sequence>MHHFITTANKLISKIVKKGEIFVFPKASVHFQKNNGDKVANSQLPGTQSLAATLFTTTPATLDNVLPRLFKLTEAYHFHDLFNP</sequence>
<organism evidence="3 4">
    <name type="scientific">Acer negundo</name>
    <name type="common">Box elder</name>
    <dbReference type="NCBI Taxonomy" id="4023"/>
    <lineage>
        <taxon>Eukaryota</taxon>
        <taxon>Viridiplantae</taxon>
        <taxon>Streptophyta</taxon>
        <taxon>Embryophyta</taxon>
        <taxon>Tracheophyta</taxon>
        <taxon>Spermatophyta</taxon>
        <taxon>Magnoliopsida</taxon>
        <taxon>eudicotyledons</taxon>
        <taxon>Gunneridae</taxon>
        <taxon>Pentapetalae</taxon>
        <taxon>rosids</taxon>
        <taxon>malvids</taxon>
        <taxon>Sapindales</taxon>
        <taxon>Sapindaceae</taxon>
        <taxon>Hippocastanoideae</taxon>
        <taxon>Acereae</taxon>
        <taxon>Acer</taxon>
    </lineage>
</organism>
<dbReference type="AlphaFoldDB" id="A0AAD5IXG5"/>
<keyword evidence="4" id="KW-1185">Reference proteome</keyword>
<reference evidence="3" key="1">
    <citation type="journal article" date="2022" name="Plant J.">
        <title>Strategies of tolerance reflected in two North American maple genomes.</title>
        <authorList>
            <person name="McEvoy S.L."/>
            <person name="Sezen U.U."/>
            <person name="Trouern-Trend A."/>
            <person name="McMahon S.M."/>
            <person name="Schaberg P.G."/>
            <person name="Yang J."/>
            <person name="Wegrzyn J.L."/>
            <person name="Swenson N.G."/>
        </authorList>
    </citation>
    <scope>NUCLEOTIDE SEQUENCE</scope>
    <source>
        <strain evidence="3">91603</strain>
    </source>
</reference>
<dbReference type="Gene3D" id="2.60.120.10">
    <property type="entry name" value="Jelly Rolls"/>
    <property type="match status" value="1"/>
</dbReference>
<dbReference type="Proteomes" id="UP001064489">
    <property type="component" value="Chromosome 4"/>
</dbReference>
<evidence type="ECO:0000259" key="2">
    <source>
        <dbReference type="Pfam" id="PF00190"/>
    </source>
</evidence>
<dbReference type="InterPro" id="IPR006045">
    <property type="entry name" value="Cupin_1"/>
</dbReference>
<dbReference type="Pfam" id="PF00190">
    <property type="entry name" value="Cupin_1"/>
    <property type="match status" value="1"/>
</dbReference>
<name>A0AAD5IXG5_ACENE</name>
<keyword evidence="1" id="KW-0732">Signal</keyword>
<feature type="domain" description="Cupin type-1" evidence="2">
    <location>
        <begin position="4"/>
        <end position="74"/>
    </location>
</feature>
<dbReference type="PANTHER" id="PTHR31238">
    <property type="entry name" value="GERMIN-LIKE PROTEIN SUBFAMILY 3 MEMBER 3"/>
    <property type="match status" value="1"/>
</dbReference>
<protein>
    <recommendedName>
        <fullName evidence="2">Cupin type-1 domain-containing protein</fullName>
    </recommendedName>
</protein>
<accession>A0AAD5IXG5</accession>
<gene>
    <name evidence="3" type="ORF">LWI28_004910</name>
</gene>
<evidence type="ECO:0000313" key="3">
    <source>
        <dbReference type="EMBL" id="KAI9180451.1"/>
    </source>
</evidence>
<dbReference type="InterPro" id="IPR011051">
    <property type="entry name" value="RmlC_Cupin_sf"/>
</dbReference>
<dbReference type="SUPFAM" id="SSF51182">
    <property type="entry name" value="RmlC-like cupins"/>
    <property type="match status" value="1"/>
</dbReference>
<evidence type="ECO:0000313" key="4">
    <source>
        <dbReference type="Proteomes" id="UP001064489"/>
    </source>
</evidence>
<comment type="caution">
    <text evidence="3">The sequence shown here is derived from an EMBL/GenBank/DDBJ whole genome shotgun (WGS) entry which is preliminary data.</text>
</comment>
<dbReference type="EMBL" id="JAJSOW010000101">
    <property type="protein sequence ID" value="KAI9180451.1"/>
    <property type="molecule type" value="Genomic_DNA"/>
</dbReference>
<proteinExistence type="predicted"/>
<evidence type="ECO:0000256" key="1">
    <source>
        <dbReference type="ARBA" id="ARBA00022729"/>
    </source>
</evidence>
<reference evidence="3" key="2">
    <citation type="submission" date="2023-02" db="EMBL/GenBank/DDBJ databases">
        <authorList>
            <person name="Swenson N.G."/>
            <person name="Wegrzyn J.L."/>
            <person name="Mcevoy S.L."/>
        </authorList>
    </citation>
    <scope>NUCLEOTIDE SEQUENCE</scope>
    <source>
        <strain evidence="3">91603</strain>
        <tissue evidence="3">Leaf</tissue>
    </source>
</reference>
<dbReference type="InterPro" id="IPR014710">
    <property type="entry name" value="RmlC-like_jellyroll"/>
</dbReference>